<dbReference type="Pfam" id="PF16079">
    <property type="entry name" value="Phage_holin_5_2"/>
    <property type="match status" value="1"/>
</dbReference>
<proteinExistence type="predicted"/>
<reference evidence="2" key="1">
    <citation type="journal article" date="2021" name="Proc. Natl. Acad. Sci. U.S.A.">
        <title>A Catalog of Tens of Thousands of Viruses from Human Metagenomes Reveals Hidden Associations with Chronic Diseases.</title>
        <authorList>
            <person name="Tisza M.J."/>
            <person name="Buck C.B."/>
        </authorList>
    </citation>
    <scope>NUCLEOTIDE SEQUENCE</scope>
    <source>
        <strain evidence="2">CtoWO12</strain>
    </source>
</reference>
<feature type="transmembrane region" description="Helical" evidence="1">
    <location>
        <begin position="62"/>
        <end position="80"/>
    </location>
</feature>
<evidence type="ECO:0000256" key="1">
    <source>
        <dbReference type="SAM" id="Phobius"/>
    </source>
</evidence>
<keyword evidence="1" id="KW-0812">Transmembrane</keyword>
<protein>
    <submittedName>
        <fullName evidence="2">Holin</fullName>
    </submittedName>
</protein>
<sequence>MDFGIAGVAAITVIAYLIGQGVKASGAANKWIPIICGAAGLVLGIVAMYIMPDFPANDPITAAAVGAVSGFAATGIHQAAKQQKEE</sequence>
<keyword evidence="1" id="KW-1133">Transmembrane helix</keyword>
<feature type="transmembrane region" description="Helical" evidence="1">
    <location>
        <begin position="31"/>
        <end position="50"/>
    </location>
</feature>
<accession>A0A8S5QYJ2</accession>
<dbReference type="EMBL" id="BK015761">
    <property type="protein sequence ID" value="DAE23889.1"/>
    <property type="molecule type" value="Genomic_DNA"/>
</dbReference>
<organism evidence="2">
    <name type="scientific">Siphoviridae sp. ctoWO12</name>
    <dbReference type="NCBI Taxonomy" id="2826461"/>
    <lineage>
        <taxon>Viruses</taxon>
        <taxon>Duplodnaviria</taxon>
        <taxon>Heunggongvirae</taxon>
        <taxon>Uroviricota</taxon>
        <taxon>Caudoviricetes</taxon>
    </lineage>
</organism>
<evidence type="ECO:0000313" key="2">
    <source>
        <dbReference type="EMBL" id="DAE23889.1"/>
    </source>
</evidence>
<feature type="transmembrane region" description="Helical" evidence="1">
    <location>
        <begin position="6"/>
        <end position="24"/>
    </location>
</feature>
<name>A0A8S5QYJ2_9CAUD</name>
<keyword evidence="1" id="KW-0472">Membrane</keyword>
<dbReference type="InterPro" id="IPR032111">
    <property type="entry name" value="Clostridium_phage_holin"/>
</dbReference>